<keyword evidence="1" id="KW-0812">Transmembrane</keyword>
<reference evidence="2" key="1">
    <citation type="submission" date="2020-11" db="EMBL/GenBank/DDBJ databases">
        <authorList>
            <consortium name="DOE Joint Genome Institute"/>
            <person name="Ahrendt S."/>
            <person name="Riley R."/>
            <person name="Andreopoulos W."/>
            <person name="Labutti K."/>
            <person name="Pangilinan J."/>
            <person name="Ruiz-Duenas F.J."/>
            <person name="Barrasa J.M."/>
            <person name="Sanchez-Garcia M."/>
            <person name="Camarero S."/>
            <person name="Miyauchi S."/>
            <person name="Serrano A."/>
            <person name="Linde D."/>
            <person name="Babiker R."/>
            <person name="Drula E."/>
            <person name="Ayuso-Fernandez I."/>
            <person name="Pacheco R."/>
            <person name="Padilla G."/>
            <person name="Ferreira P."/>
            <person name="Barriuso J."/>
            <person name="Kellner H."/>
            <person name="Castanera R."/>
            <person name="Alfaro M."/>
            <person name="Ramirez L."/>
            <person name="Pisabarro A.G."/>
            <person name="Kuo A."/>
            <person name="Tritt A."/>
            <person name="Lipzen A."/>
            <person name="He G."/>
            <person name="Yan M."/>
            <person name="Ng V."/>
            <person name="Cullen D."/>
            <person name="Martin F."/>
            <person name="Rosso M.-N."/>
            <person name="Henrissat B."/>
            <person name="Hibbett D."/>
            <person name="Martinez A.T."/>
            <person name="Grigoriev I.V."/>
        </authorList>
    </citation>
    <scope>NUCLEOTIDE SEQUENCE</scope>
    <source>
        <strain evidence="2">AH 40177</strain>
    </source>
</reference>
<dbReference type="PANTHER" id="PTHR14256">
    <property type="entry name" value="NADH-UBIQUINONE OXIDOREDUCTASE MLRQ SUBUNIT"/>
    <property type="match status" value="1"/>
</dbReference>
<evidence type="ECO:0000313" key="3">
    <source>
        <dbReference type="Proteomes" id="UP000772434"/>
    </source>
</evidence>
<keyword evidence="1" id="KW-0472">Membrane</keyword>
<protein>
    <submittedName>
        <fullName evidence="2">Uncharacterized protein</fullName>
    </submittedName>
</protein>
<evidence type="ECO:0000256" key="1">
    <source>
        <dbReference type="SAM" id="Phobius"/>
    </source>
</evidence>
<dbReference type="InterPro" id="IPR010530">
    <property type="entry name" value="B12D"/>
</dbReference>
<dbReference type="Pfam" id="PF06522">
    <property type="entry name" value="B12D"/>
    <property type="match status" value="1"/>
</dbReference>
<organism evidence="2 3">
    <name type="scientific">Rhodocollybia butyracea</name>
    <dbReference type="NCBI Taxonomy" id="206335"/>
    <lineage>
        <taxon>Eukaryota</taxon>
        <taxon>Fungi</taxon>
        <taxon>Dikarya</taxon>
        <taxon>Basidiomycota</taxon>
        <taxon>Agaricomycotina</taxon>
        <taxon>Agaricomycetes</taxon>
        <taxon>Agaricomycetidae</taxon>
        <taxon>Agaricales</taxon>
        <taxon>Marasmiineae</taxon>
        <taxon>Omphalotaceae</taxon>
        <taxon>Rhodocollybia</taxon>
    </lineage>
</organism>
<name>A0A9P5QA86_9AGAR</name>
<dbReference type="PANTHER" id="PTHR14256:SF1">
    <property type="entry name" value="GEO09626P1"/>
    <property type="match status" value="1"/>
</dbReference>
<keyword evidence="1" id="KW-1133">Transmembrane helix</keyword>
<evidence type="ECO:0000313" key="2">
    <source>
        <dbReference type="EMBL" id="KAF9076630.1"/>
    </source>
</evidence>
<dbReference type="Proteomes" id="UP000772434">
    <property type="component" value="Unassembled WGS sequence"/>
</dbReference>
<keyword evidence="3" id="KW-1185">Reference proteome</keyword>
<sequence length="82" mass="9716">MSRNFRNNFMKHWFVVEAIPIWCIVGIVVTGGSFFAFRSAMGPTIQWTKVNATPWNDIRPNQSTKLIQVDQKFDEQWRREKL</sequence>
<proteinExistence type="predicted"/>
<comment type="caution">
    <text evidence="2">The sequence shown here is derived from an EMBL/GenBank/DDBJ whole genome shotgun (WGS) entry which is preliminary data.</text>
</comment>
<dbReference type="EMBL" id="JADNRY010000006">
    <property type="protein sequence ID" value="KAF9076630.1"/>
    <property type="molecule type" value="Genomic_DNA"/>
</dbReference>
<feature type="transmembrane region" description="Helical" evidence="1">
    <location>
        <begin position="12"/>
        <end position="37"/>
    </location>
</feature>
<dbReference type="OrthoDB" id="5511684at2759"/>
<accession>A0A9P5QA86</accession>
<dbReference type="AlphaFoldDB" id="A0A9P5QA86"/>
<gene>
    <name evidence="2" type="ORF">BDP27DRAFT_1414483</name>
</gene>